<dbReference type="AlphaFoldDB" id="A0A0M6XQ35"/>
<dbReference type="EMBL" id="CXPG01000020">
    <property type="protein sequence ID" value="CTQ33260.1"/>
    <property type="molecule type" value="Genomic_DNA"/>
</dbReference>
<sequence>MSCSLSLLTKKDVSITIGKCDYCRIKRAKNLIDDLMKIERLFRVYVASLREFEAYLLLSSLDSAIGWNDKSETMDDLYDSVFCNNVDVNYRVLSVLTAAGAYHDQRKAWLKGKEYREEIEKVFSIEYDKKLSYRIIEILRNHAKHQDLPIGNILYDSSNKYQHPRPEGASRLREAIEPRVVISELIKNGRLKSATRTEVGNIDKGYICLKSLLRNYAASMARGHEKVRQQTSDALTAAKNEIDAAHHRFQQEFPGEEKRSEYFLGATTTDVHGEEEVHVGKVFYRRLDRARAQFQGLESFERFYVSSEMIDNPETYYCDVGEVLRD</sequence>
<proteinExistence type="predicted"/>
<evidence type="ECO:0000313" key="1">
    <source>
        <dbReference type="EMBL" id="CTQ33260.1"/>
    </source>
</evidence>
<dbReference type="Proteomes" id="UP000048908">
    <property type="component" value="Unassembled WGS sequence"/>
</dbReference>
<reference evidence="1 2" key="1">
    <citation type="submission" date="2015-07" db="EMBL/GenBank/DDBJ databases">
        <authorList>
            <person name="Noorani M."/>
        </authorList>
    </citation>
    <scope>NUCLEOTIDE SEQUENCE [LARGE SCALE GENOMIC DNA]</scope>
    <source>
        <strain evidence="1 2">CECT 5088</strain>
    </source>
</reference>
<gene>
    <name evidence="1" type="ORF">JAN5088_02041</name>
</gene>
<protein>
    <submittedName>
        <fullName evidence="1">Uncharacterized protein</fullName>
    </submittedName>
</protein>
<name>A0A0M6XQ35_9RHOB</name>
<evidence type="ECO:0000313" key="2">
    <source>
        <dbReference type="Proteomes" id="UP000048908"/>
    </source>
</evidence>
<accession>A0A0M6XQ35</accession>
<organism evidence="1 2">
    <name type="scientific">Jannaschia rubra</name>
    <dbReference type="NCBI Taxonomy" id="282197"/>
    <lineage>
        <taxon>Bacteria</taxon>
        <taxon>Pseudomonadati</taxon>
        <taxon>Pseudomonadota</taxon>
        <taxon>Alphaproteobacteria</taxon>
        <taxon>Rhodobacterales</taxon>
        <taxon>Roseobacteraceae</taxon>
        <taxon>Jannaschia</taxon>
    </lineage>
</organism>
<keyword evidence="2" id="KW-1185">Reference proteome</keyword>